<evidence type="ECO:0000313" key="2">
    <source>
        <dbReference type="Proteomes" id="UP000276133"/>
    </source>
</evidence>
<keyword evidence="2" id="KW-1185">Reference proteome</keyword>
<dbReference type="EMBL" id="REGN01003334">
    <property type="protein sequence ID" value="RNA23196.1"/>
    <property type="molecule type" value="Genomic_DNA"/>
</dbReference>
<reference evidence="1 2" key="1">
    <citation type="journal article" date="2018" name="Sci. Rep.">
        <title>Genomic signatures of local adaptation to the degree of environmental predictability in rotifers.</title>
        <authorList>
            <person name="Franch-Gras L."/>
            <person name="Hahn C."/>
            <person name="Garcia-Roger E.M."/>
            <person name="Carmona M.J."/>
            <person name="Serra M."/>
            <person name="Gomez A."/>
        </authorList>
    </citation>
    <scope>NUCLEOTIDE SEQUENCE [LARGE SCALE GENOMIC DNA]</scope>
    <source>
        <strain evidence="1">HYR1</strain>
    </source>
</reference>
<dbReference type="AlphaFoldDB" id="A0A3M7RHY8"/>
<feature type="non-terminal residue" evidence="1">
    <location>
        <position position="53"/>
    </location>
</feature>
<accession>A0A3M7RHY8</accession>
<comment type="caution">
    <text evidence="1">The sequence shown here is derived from an EMBL/GenBank/DDBJ whole genome shotgun (WGS) entry which is preliminary data.</text>
</comment>
<evidence type="ECO:0000313" key="1">
    <source>
        <dbReference type="EMBL" id="RNA23196.1"/>
    </source>
</evidence>
<organism evidence="1 2">
    <name type="scientific">Brachionus plicatilis</name>
    <name type="common">Marine rotifer</name>
    <name type="synonym">Brachionus muelleri</name>
    <dbReference type="NCBI Taxonomy" id="10195"/>
    <lineage>
        <taxon>Eukaryota</taxon>
        <taxon>Metazoa</taxon>
        <taxon>Spiralia</taxon>
        <taxon>Gnathifera</taxon>
        <taxon>Rotifera</taxon>
        <taxon>Eurotatoria</taxon>
        <taxon>Monogononta</taxon>
        <taxon>Pseudotrocha</taxon>
        <taxon>Ploima</taxon>
        <taxon>Brachionidae</taxon>
        <taxon>Brachionus</taxon>
    </lineage>
</organism>
<protein>
    <submittedName>
        <fullName evidence="1">Uncharacterized protein</fullName>
    </submittedName>
</protein>
<gene>
    <name evidence="1" type="ORF">BpHYR1_017115</name>
</gene>
<dbReference type="Proteomes" id="UP000276133">
    <property type="component" value="Unassembled WGS sequence"/>
</dbReference>
<sequence length="53" mass="6024">MSLANQSEIPRWIFKNSVKLNLNLKKLDKPVSHKTLFSALDIALNQDENDAIT</sequence>
<proteinExistence type="predicted"/>
<name>A0A3M7RHY8_BRAPC</name>